<dbReference type="RefSeq" id="XP_060121452.1">
    <property type="nucleotide sequence ID" value="XM_060265469.1"/>
</dbReference>
<gene>
    <name evidence="2" type="ORF">MJAP1_001512</name>
</gene>
<dbReference type="AlphaFoldDB" id="A0AAF0F0L4"/>
<keyword evidence="1" id="KW-0812">Transmembrane</keyword>
<keyword evidence="1" id="KW-0472">Membrane</keyword>
<name>A0AAF0F0L4_9BASI</name>
<sequence>MVGPTAQAAKNAFNWKKVIPVEVYPIIAITGFAVGGAAWYITRLARAPEVIWDKKNNPTPWNNIEPGTGYKMLNINGQFDKHYKRDRL</sequence>
<organism evidence="2 3">
    <name type="scientific">Malassezia japonica</name>
    <dbReference type="NCBI Taxonomy" id="223818"/>
    <lineage>
        <taxon>Eukaryota</taxon>
        <taxon>Fungi</taxon>
        <taxon>Dikarya</taxon>
        <taxon>Basidiomycota</taxon>
        <taxon>Ustilaginomycotina</taxon>
        <taxon>Malasseziomycetes</taxon>
        <taxon>Malasseziales</taxon>
        <taxon>Malasseziaceae</taxon>
        <taxon>Malassezia</taxon>
    </lineage>
</organism>
<protein>
    <submittedName>
        <fullName evidence="2">Uncharacterized protein</fullName>
    </submittedName>
</protein>
<dbReference type="EMBL" id="CP119959">
    <property type="protein sequence ID" value="WFD38555.1"/>
    <property type="molecule type" value="Genomic_DNA"/>
</dbReference>
<accession>A0AAF0F0L4</accession>
<dbReference type="Proteomes" id="UP001217754">
    <property type="component" value="Chromosome 2"/>
</dbReference>
<dbReference type="PANTHER" id="PTHR14256:SF1">
    <property type="entry name" value="GEO09626P1"/>
    <property type="match status" value="1"/>
</dbReference>
<feature type="transmembrane region" description="Helical" evidence="1">
    <location>
        <begin position="23"/>
        <end position="41"/>
    </location>
</feature>
<evidence type="ECO:0000256" key="1">
    <source>
        <dbReference type="SAM" id="Phobius"/>
    </source>
</evidence>
<dbReference type="GeneID" id="85225161"/>
<dbReference type="PANTHER" id="PTHR14256">
    <property type="entry name" value="NADH-UBIQUINONE OXIDOREDUCTASE MLRQ SUBUNIT"/>
    <property type="match status" value="1"/>
</dbReference>
<dbReference type="InterPro" id="IPR010530">
    <property type="entry name" value="B12D"/>
</dbReference>
<reference evidence="2" key="1">
    <citation type="submission" date="2023-03" db="EMBL/GenBank/DDBJ databases">
        <title>Mating type loci evolution in Malassezia.</title>
        <authorList>
            <person name="Coelho M.A."/>
        </authorList>
    </citation>
    <scope>NUCLEOTIDE SEQUENCE</scope>
    <source>
        <strain evidence="2">CBS 9431</strain>
    </source>
</reference>
<evidence type="ECO:0000313" key="3">
    <source>
        <dbReference type="Proteomes" id="UP001217754"/>
    </source>
</evidence>
<evidence type="ECO:0000313" key="2">
    <source>
        <dbReference type="EMBL" id="WFD38555.1"/>
    </source>
</evidence>
<dbReference type="Pfam" id="PF06522">
    <property type="entry name" value="B12D"/>
    <property type="match status" value="1"/>
</dbReference>
<keyword evidence="1" id="KW-1133">Transmembrane helix</keyword>
<proteinExistence type="predicted"/>
<keyword evidence="3" id="KW-1185">Reference proteome</keyword>